<dbReference type="InterPro" id="IPR027417">
    <property type="entry name" value="P-loop_NTPase"/>
</dbReference>
<dbReference type="STRING" id="149040.A0A132BDY2"/>
<dbReference type="Gene3D" id="3.40.50.300">
    <property type="entry name" value="P-loop containing nucleotide triphosphate hydrolases"/>
    <property type="match status" value="1"/>
</dbReference>
<dbReference type="InParanoid" id="A0A132BDY2"/>
<evidence type="ECO:0000313" key="2">
    <source>
        <dbReference type="Proteomes" id="UP000070700"/>
    </source>
</evidence>
<protein>
    <submittedName>
        <fullName evidence="1">Uncharacterized protein</fullName>
    </submittedName>
</protein>
<name>A0A132BDY2_MOLSC</name>
<dbReference type="AlphaFoldDB" id="A0A132BDY2"/>
<reference evidence="1 2" key="1">
    <citation type="submission" date="2015-10" db="EMBL/GenBank/DDBJ databases">
        <title>Full genome of DAOMC 229536 Phialocephala scopiformis, a fungal endophyte of spruce producing the potent anti-insectan compound rugulosin.</title>
        <authorList>
            <consortium name="DOE Joint Genome Institute"/>
            <person name="Walker A.K."/>
            <person name="Frasz S.L."/>
            <person name="Seifert K.A."/>
            <person name="Miller J.D."/>
            <person name="Mondo S.J."/>
            <person name="Labutti K."/>
            <person name="Lipzen A."/>
            <person name="Dockter R."/>
            <person name="Kennedy M."/>
            <person name="Grigoriev I.V."/>
            <person name="Spatafora J.W."/>
        </authorList>
    </citation>
    <scope>NUCLEOTIDE SEQUENCE [LARGE SCALE GENOMIC DNA]</scope>
    <source>
        <strain evidence="1 2">CBS 120377</strain>
    </source>
</reference>
<keyword evidence="2" id="KW-1185">Reference proteome</keyword>
<organism evidence="1 2">
    <name type="scientific">Mollisia scopiformis</name>
    <name type="common">Conifer needle endophyte fungus</name>
    <name type="synonym">Phialocephala scopiformis</name>
    <dbReference type="NCBI Taxonomy" id="149040"/>
    <lineage>
        <taxon>Eukaryota</taxon>
        <taxon>Fungi</taxon>
        <taxon>Dikarya</taxon>
        <taxon>Ascomycota</taxon>
        <taxon>Pezizomycotina</taxon>
        <taxon>Leotiomycetes</taxon>
        <taxon>Helotiales</taxon>
        <taxon>Mollisiaceae</taxon>
        <taxon>Mollisia</taxon>
    </lineage>
</organism>
<accession>A0A132BDY2</accession>
<feature type="non-terminal residue" evidence="1">
    <location>
        <position position="1"/>
    </location>
</feature>
<dbReference type="GeneID" id="28819700"/>
<dbReference type="KEGG" id="psco:LY89DRAFT_597335"/>
<evidence type="ECO:0000313" key="1">
    <source>
        <dbReference type="EMBL" id="KUJ09877.1"/>
    </source>
</evidence>
<dbReference type="OrthoDB" id="3524701at2759"/>
<sequence length="49" mass="5395">SIPIIPISALHGDNIVEKSPKCPWYDGWKTLDRSGMSLLEALDASLERA</sequence>
<dbReference type="Proteomes" id="UP000070700">
    <property type="component" value="Unassembled WGS sequence"/>
</dbReference>
<dbReference type="RefSeq" id="XP_018064232.1">
    <property type="nucleotide sequence ID" value="XM_018209974.1"/>
</dbReference>
<proteinExistence type="predicted"/>
<gene>
    <name evidence="1" type="ORF">LY89DRAFT_597335</name>
</gene>
<dbReference type="EMBL" id="KQ947430">
    <property type="protein sequence ID" value="KUJ09877.1"/>
    <property type="molecule type" value="Genomic_DNA"/>
</dbReference>